<feature type="region of interest" description="Disordered" evidence="1">
    <location>
        <begin position="334"/>
        <end position="450"/>
    </location>
</feature>
<feature type="region of interest" description="Disordered" evidence="1">
    <location>
        <begin position="69"/>
        <end position="102"/>
    </location>
</feature>
<dbReference type="CDD" id="cd23659">
    <property type="entry name" value="USP_At3g01520-like"/>
    <property type="match status" value="1"/>
</dbReference>
<evidence type="ECO:0000313" key="4">
    <source>
        <dbReference type="Proteomes" id="UP000237144"/>
    </source>
</evidence>
<dbReference type="STRING" id="741276.A0A2S5AZM8"/>
<proteinExistence type="predicted"/>
<comment type="caution">
    <text evidence="3">The sequence shown here is derived from an EMBL/GenBank/DDBJ whole genome shotgun (WGS) entry which is preliminary data.</text>
</comment>
<feature type="domain" description="UspA" evidence="2">
    <location>
        <begin position="160"/>
        <end position="298"/>
    </location>
</feature>
<evidence type="ECO:0000256" key="1">
    <source>
        <dbReference type="SAM" id="MobiDB-lite"/>
    </source>
</evidence>
<dbReference type="SUPFAM" id="SSF52402">
    <property type="entry name" value="Adenine nucleotide alpha hydrolases-like"/>
    <property type="match status" value="1"/>
</dbReference>
<feature type="compositionally biased region" description="Basic and acidic residues" evidence="1">
    <location>
        <begin position="379"/>
        <end position="389"/>
    </location>
</feature>
<dbReference type="PRINTS" id="PR01438">
    <property type="entry name" value="UNVRSLSTRESS"/>
</dbReference>
<evidence type="ECO:0000313" key="3">
    <source>
        <dbReference type="EMBL" id="POY69993.1"/>
    </source>
</evidence>
<dbReference type="AlphaFoldDB" id="A0A2S5AZM8"/>
<dbReference type="Pfam" id="PF00582">
    <property type="entry name" value="Usp"/>
    <property type="match status" value="1"/>
</dbReference>
<dbReference type="PANTHER" id="PTHR47815">
    <property type="entry name" value="UNIVERSAL STRESS PROTEIN A FAMILY PROTEIN C25B2.10"/>
    <property type="match status" value="1"/>
</dbReference>
<accession>A0A2S5AZM8</accession>
<organism evidence="3 4">
    <name type="scientific">Rhodotorula taiwanensis</name>
    <dbReference type="NCBI Taxonomy" id="741276"/>
    <lineage>
        <taxon>Eukaryota</taxon>
        <taxon>Fungi</taxon>
        <taxon>Dikarya</taxon>
        <taxon>Basidiomycota</taxon>
        <taxon>Pucciniomycotina</taxon>
        <taxon>Microbotryomycetes</taxon>
        <taxon>Sporidiobolales</taxon>
        <taxon>Sporidiobolaceae</taxon>
        <taxon>Rhodotorula</taxon>
    </lineage>
</organism>
<feature type="compositionally biased region" description="Gly residues" evidence="1">
    <location>
        <begin position="415"/>
        <end position="426"/>
    </location>
</feature>
<reference evidence="3 4" key="1">
    <citation type="journal article" date="2018" name="Front. Microbiol.">
        <title>Prospects for Fungal Bioremediation of Acidic Radioactive Waste Sites: Characterization and Genome Sequence of Rhodotorula taiwanensis MD1149.</title>
        <authorList>
            <person name="Tkavc R."/>
            <person name="Matrosova V.Y."/>
            <person name="Grichenko O.E."/>
            <person name="Gostincar C."/>
            <person name="Volpe R.P."/>
            <person name="Klimenkova P."/>
            <person name="Gaidamakova E.K."/>
            <person name="Zhou C.E."/>
            <person name="Stewart B.J."/>
            <person name="Lyman M.G."/>
            <person name="Malfatti S.A."/>
            <person name="Rubinfeld B."/>
            <person name="Courtot M."/>
            <person name="Singh J."/>
            <person name="Dalgard C.L."/>
            <person name="Hamilton T."/>
            <person name="Frey K.G."/>
            <person name="Gunde-Cimerman N."/>
            <person name="Dugan L."/>
            <person name="Daly M.J."/>
        </authorList>
    </citation>
    <scope>NUCLEOTIDE SEQUENCE [LARGE SCALE GENOMIC DNA]</scope>
    <source>
        <strain evidence="3 4">MD1149</strain>
    </source>
</reference>
<name>A0A2S5AZM8_9BASI</name>
<dbReference type="OrthoDB" id="843225at2759"/>
<gene>
    <name evidence="3" type="ORF">BMF94_7037</name>
</gene>
<dbReference type="InterPro" id="IPR006016">
    <property type="entry name" value="UspA"/>
</dbReference>
<protein>
    <recommendedName>
        <fullName evidence="2">UspA domain-containing protein</fullName>
    </recommendedName>
</protein>
<dbReference type="InterPro" id="IPR006015">
    <property type="entry name" value="Universal_stress_UspA"/>
</dbReference>
<dbReference type="Gene3D" id="3.40.50.620">
    <property type="entry name" value="HUPs"/>
    <property type="match status" value="1"/>
</dbReference>
<dbReference type="PANTHER" id="PTHR47815:SF1">
    <property type="entry name" value="UNIVERSAL STRESS PROTEIN A FAMILY PROTEIN C25B2.10"/>
    <property type="match status" value="1"/>
</dbReference>
<feature type="compositionally biased region" description="Low complexity" evidence="1">
    <location>
        <begin position="78"/>
        <end position="97"/>
    </location>
</feature>
<sequence length="450" mass="48348">MESSSRPNSAPGSPNLNLQGILKRHPADAFQRDRIASPVDGDFSTLNLGGPVAAVPTFAADGSSITTGTRTPALSIDTGTSSEVTTLTGGETGSSSTRARRHSGNFQRRVGFNTFNSGVALEGRPTVTGGGTGESVRAGVAYSFTLSAKSAEYKRSRWSRTFLVATDLNEYSVNATDWLLDYFLEDCDEVVVLRVIEPSSSAQTAGFETIMRDARQEAEGVLDYLMKKNGDERQISLIVEFAIGPIEETIHRMIEIYKPDSLIVGTRGRPDSLFKSAFMGSISRWAVARSPVPVVVVRPDDKVREGLERRLGDSKRGRSYVALLTEEERKRLLPPSETSISSLLSPLSPAVTRQLPPAPTSKTGANGAPLERIVTAPEASERSSVRGGDESDSEDEDAQRRRVQFAEAKKWSNAAGGGSSSTGGGLMAALGFGKKKKDKGKQFKKFGTFS</sequence>
<evidence type="ECO:0000259" key="2">
    <source>
        <dbReference type="Pfam" id="PF00582"/>
    </source>
</evidence>
<feature type="compositionally biased region" description="Low complexity" evidence="1">
    <location>
        <begin position="334"/>
        <end position="349"/>
    </location>
</feature>
<keyword evidence="4" id="KW-1185">Reference proteome</keyword>
<dbReference type="Proteomes" id="UP000237144">
    <property type="component" value="Unassembled WGS sequence"/>
</dbReference>
<feature type="compositionally biased region" description="Basic residues" evidence="1">
    <location>
        <begin position="433"/>
        <end position="444"/>
    </location>
</feature>
<dbReference type="EMBL" id="PJQD01000156">
    <property type="protein sequence ID" value="POY69993.1"/>
    <property type="molecule type" value="Genomic_DNA"/>
</dbReference>
<dbReference type="InterPro" id="IPR014729">
    <property type="entry name" value="Rossmann-like_a/b/a_fold"/>
</dbReference>